<dbReference type="GO" id="GO:0003911">
    <property type="term" value="F:DNA ligase (NAD+) activity"/>
    <property type="evidence" value="ECO:0007669"/>
    <property type="project" value="UniProtKB-EC"/>
</dbReference>
<evidence type="ECO:0000256" key="11">
    <source>
        <dbReference type="ARBA" id="ARBA00034005"/>
    </source>
</evidence>
<dbReference type="GO" id="GO:0005829">
    <property type="term" value="C:cytosol"/>
    <property type="evidence" value="ECO:0007669"/>
    <property type="project" value="TreeGrafter"/>
</dbReference>
<dbReference type="InterPro" id="IPR013840">
    <property type="entry name" value="DNAligase_N"/>
</dbReference>
<feature type="non-terminal residue" evidence="13">
    <location>
        <position position="1"/>
    </location>
</feature>
<keyword evidence="5" id="KW-0479">Metal-binding</keyword>
<evidence type="ECO:0000256" key="2">
    <source>
        <dbReference type="ARBA" id="ARBA00012722"/>
    </source>
</evidence>
<dbReference type="SUPFAM" id="SSF50249">
    <property type="entry name" value="Nucleic acid-binding proteins"/>
    <property type="match status" value="1"/>
</dbReference>
<keyword evidence="6" id="KW-0227">DNA damage</keyword>
<keyword evidence="3" id="KW-0436">Ligase</keyword>
<keyword evidence="10" id="KW-0234">DNA repair</keyword>
<keyword evidence="8" id="KW-0460">Magnesium</keyword>
<reference evidence="13" key="1">
    <citation type="submission" date="2018-05" db="EMBL/GenBank/DDBJ databases">
        <authorList>
            <person name="Lanie J.A."/>
            <person name="Ng W.-L."/>
            <person name="Kazmierczak K.M."/>
            <person name="Andrzejewski T.M."/>
            <person name="Davidsen T.M."/>
            <person name="Wayne K.J."/>
            <person name="Tettelin H."/>
            <person name="Glass J.I."/>
            <person name="Rusch D."/>
            <person name="Podicherti R."/>
            <person name="Tsui H.-C.T."/>
            <person name="Winkler M.E."/>
        </authorList>
    </citation>
    <scope>NUCLEOTIDE SEQUENCE</scope>
</reference>
<dbReference type="SUPFAM" id="SSF47781">
    <property type="entry name" value="RuvA domain 2-like"/>
    <property type="match status" value="1"/>
</dbReference>
<evidence type="ECO:0000256" key="6">
    <source>
        <dbReference type="ARBA" id="ARBA00022763"/>
    </source>
</evidence>
<evidence type="ECO:0000256" key="10">
    <source>
        <dbReference type="ARBA" id="ARBA00023204"/>
    </source>
</evidence>
<dbReference type="InterPro" id="IPR001679">
    <property type="entry name" value="DNA_ligase"/>
</dbReference>
<dbReference type="GO" id="GO:0006260">
    <property type="term" value="P:DNA replication"/>
    <property type="evidence" value="ECO:0007669"/>
    <property type="project" value="UniProtKB-KW"/>
</dbReference>
<protein>
    <recommendedName>
        <fullName evidence="2">DNA ligase (NAD(+))</fullName>
        <ecNumber evidence="2">6.5.1.2</ecNumber>
    </recommendedName>
</protein>
<evidence type="ECO:0000256" key="4">
    <source>
        <dbReference type="ARBA" id="ARBA00022705"/>
    </source>
</evidence>
<feature type="non-terminal residue" evidence="13">
    <location>
        <position position="467"/>
    </location>
</feature>
<dbReference type="InterPro" id="IPR010994">
    <property type="entry name" value="RuvA_2-like"/>
</dbReference>
<sequence>MMDILRQIQLLREEINQHNTHYYVQDSPVVSDAEYDQLMRKLEKLEMGNPKLITPDSPTQRIGAAPLSEFQSLAHRLPMLSLANAMNEDELIEFDNQVKKGLGVDSKIEYAAEPKLDGLAVELVFDDGIFIYGSTRGDGTIGEDITQNLKTIRAIPLSLLKNAPIPKILEVRGEVFITHLDFKKLNEQRLEKGEQAFANPRNCAAGSLRQLDSSITAQRPLRIYCYAPGLIEGATYSSQKELLETLPKWGLPVNPKIEFGKGVDFLMGYYEKAEKFRNELEYDIDGVVFKVNSFSHQDELGVRSRSPRWAIAGKLKSQQVTTKILNIEVSLGRTGAVTPVAKLEPVSVGGVVVSNATLHNQNEIDRKDVRIGDTVLIQRAGDVIPEVVKVILEKRPKGSLPFTLPNNCPVCNHEVFRSEGEVVARCQNMECPAQVKGRIDHFVSKGCMDIDGFGTKLVDQLVEKKLM</sequence>
<dbReference type="GO" id="GO:0006281">
    <property type="term" value="P:DNA repair"/>
    <property type="evidence" value="ECO:0007669"/>
    <property type="project" value="UniProtKB-KW"/>
</dbReference>
<keyword evidence="4" id="KW-0235">DNA replication</keyword>
<evidence type="ECO:0000256" key="9">
    <source>
        <dbReference type="ARBA" id="ARBA00023027"/>
    </source>
</evidence>
<dbReference type="Gene3D" id="1.10.150.20">
    <property type="entry name" value="5' to 3' exonuclease, C-terminal subdomain"/>
    <property type="match status" value="1"/>
</dbReference>
<dbReference type="CDD" id="cd00114">
    <property type="entry name" value="LIGANc"/>
    <property type="match status" value="1"/>
</dbReference>
<accession>A0A382D5G7</accession>
<proteinExistence type="inferred from homology"/>
<dbReference type="SMART" id="SM00532">
    <property type="entry name" value="LIGANc"/>
    <property type="match status" value="1"/>
</dbReference>
<dbReference type="EMBL" id="UINC01037573">
    <property type="protein sequence ID" value="SVB33264.1"/>
    <property type="molecule type" value="Genomic_DNA"/>
</dbReference>
<keyword evidence="7" id="KW-0862">Zinc</keyword>
<evidence type="ECO:0000259" key="12">
    <source>
        <dbReference type="SMART" id="SM00532"/>
    </source>
</evidence>
<name>A0A382D5G7_9ZZZZ</name>
<dbReference type="FunFam" id="3.30.470.30:FF:000001">
    <property type="entry name" value="DNA ligase"/>
    <property type="match status" value="1"/>
</dbReference>
<dbReference type="EC" id="6.5.1.2" evidence="2"/>
<dbReference type="PANTHER" id="PTHR23389">
    <property type="entry name" value="CHROMOSOME TRANSMISSION FIDELITY FACTOR 18"/>
    <property type="match status" value="1"/>
</dbReference>
<dbReference type="Pfam" id="PF03119">
    <property type="entry name" value="DNA_ligase_ZBD"/>
    <property type="match status" value="1"/>
</dbReference>
<dbReference type="FunFam" id="1.10.287.610:FF:000002">
    <property type="entry name" value="DNA ligase"/>
    <property type="match status" value="1"/>
</dbReference>
<evidence type="ECO:0000256" key="8">
    <source>
        <dbReference type="ARBA" id="ARBA00022842"/>
    </source>
</evidence>
<dbReference type="HAMAP" id="MF_01588">
    <property type="entry name" value="DNA_ligase_A"/>
    <property type="match status" value="1"/>
</dbReference>
<dbReference type="Pfam" id="PF01653">
    <property type="entry name" value="DNA_ligase_aden"/>
    <property type="match status" value="1"/>
</dbReference>
<dbReference type="NCBIfam" id="NF005932">
    <property type="entry name" value="PRK07956.1"/>
    <property type="match status" value="1"/>
</dbReference>
<comment type="cofactor">
    <cofactor evidence="1">
        <name>Mg(2+)</name>
        <dbReference type="ChEBI" id="CHEBI:18420"/>
    </cofactor>
</comment>
<dbReference type="FunFam" id="2.40.50.140:FF:000012">
    <property type="entry name" value="DNA ligase"/>
    <property type="match status" value="1"/>
</dbReference>
<dbReference type="SUPFAM" id="SSF56091">
    <property type="entry name" value="DNA ligase/mRNA capping enzyme, catalytic domain"/>
    <property type="match status" value="1"/>
</dbReference>
<dbReference type="GO" id="GO:0046872">
    <property type="term" value="F:metal ion binding"/>
    <property type="evidence" value="ECO:0007669"/>
    <property type="project" value="UniProtKB-KW"/>
</dbReference>
<dbReference type="Gene3D" id="3.30.470.30">
    <property type="entry name" value="DNA ligase/mRNA capping enzyme"/>
    <property type="match status" value="1"/>
</dbReference>
<gene>
    <name evidence="13" type="ORF">METZ01_LOCUS186118</name>
</gene>
<evidence type="ECO:0000256" key="3">
    <source>
        <dbReference type="ARBA" id="ARBA00022598"/>
    </source>
</evidence>
<dbReference type="Gene3D" id="1.10.287.610">
    <property type="entry name" value="Helix hairpin bin"/>
    <property type="match status" value="1"/>
</dbReference>
<dbReference type="AlphaFoldDB" id="A0A382D5G7"/>
<keyword evidence="9" id="KW-0520">NAD</keyword>
<dbReference type="Gene3D" id="6.20.10.30">
    <property type="match status" value="1"/>
</dbReference>
<dbReference type="InterPro" id="IPR004150">
    <property type="entry name" value="NAD_DNA_ligase_OB"/>
</dbReference>
<evidence type="ECO:0000256" key="1">
    <source>
        <dbReference type="ARBA" id="ARBA00001946"/>
    </source>
</evidence>
<dbReference type="Pfam" id="PF03120">
    <property type="entry name" value="OB_DNA_ligase"/>
    <property type="match status" value="1"/>
</dbReference>
<dbReference type="InterPro" id="IPR013839">
    <property type="entry name" value="DNAligase_adenylation"/>
</dbReference>
<evidence type="ECO:0000313" key="13">
    <source>
        <dbReference type="EMBL" id="SVB33264.1"/>
    </source>
</evidence>
<comment type="catalytic activity">
    <reaction evidence="11">
        <text>NAD(+) + (deoxyribonucleotide)n-3'-hydroxyl + 5'-phospho-(deoxyribonucleotide)m = (deoxyribonucleotide)n+m + AMP + beta-nicotinamide D-nucleotide.</text>
        <dbReference type="EC" id="6.5.1.2"/>
    </reaction>
</comment>
<dbReference type="NCBIfam" id="TIGR00575">
    <property type="entry name" value="dnlj"/>
    <property type="match status" value="1"/>
</dbReference>
<dbReference type="InterPro" id="IPR004149">
    <property type="entry name" value="Znf_DNAligase_C4"/>
</dbReference>
<feature type="domain" description="NAD-dependent DNA ligase N-terminal" evidence="12">
    <location>
        <begin position="3"/>
        <end position="447"/>
    </location>
</feature>
<dbReference type="Gene3D" id="2.40.50.140">
    <property type="entry name" value="Nucleic acid-binding proteins"/>
    <property type="match status" value="1"/>
</dbReference>
<organism evidence="13">
    <name type="scientific">marine metagenome</name>
    <dbReference type="NCBI Taxonomy" id="408172"/>
    <lineage>
        <taxon>unclassified sequences</taxon>
        <taxon>metagenomes</taxon>
        <taxon>ecological metagenomes</taxon>
    </lineage>
</organism>
<evidence type="ECO:0000256" key="5">
    <source>
        <dbReference type="ARBA" id="ARBA00022723"/>
    </source>
</evidence>
<dbReference type="PANTHER" id="PTHR23389:SF9">
    <property type="entry name" value="DNA LIGASE"/>
    <property type="match status" value="1"/>
</dbReference>
<evidence type="ECO:0000256" key="7">
    <source>
        <dbReference type="ARBA" id="ARBA00022833"/>
    </source>
</evidence>
<dbReference type="InterPro" id="IPR012340">
    <property type="entry name" value="NA-bd_OB-fold"/>
</dbReference>